<organism evidence="2 3">
    <name type="scientific">Chlorella sorokiniana</name>
    <name type="common">Freshwater green alga</name>
    <dbReference type="NCBI Taxonomy" id="3076"/>
    <lineage>
        <taxon>Eukaryota</taxon>
        <taxon>Viridiplantae</taxon>
        <taxon>Chlorophyta</taxon>
        <taxon>core chlorophytes</taxon>
        <taxon>Trebouxiophyceae</taxon>
        <taxon>Chlorellales</taxon>
        <taxon>Chlorellaceae</taxon>
        <taxon>Chlorella clade</taxon>
        <taxon>Chlorella</taxon>
    </lineage>
</organism>
<evidence type="ECO:0000313" key="3">
    <source>
        <dbReference type="Proteomes" id="UP000239899"/>
    </source>
</evidence>
<accession>A0A2P6TQ53</accession>
<dbReference type="EMBL" id="LHPG02000009">
    <property type="protein sequence ID" value="PRW56159.1"/>
    <property type="molecule type" value="Genomic_DNA"/>
</dbReference>
<evidence type="ECO:0000313" key="2">
    <source>
        <dbReference type="EMBL" id="PRW56159.1"/>
    </source>
</evidence>
<keyword evidence="3" id="KW-1185">Reference proteome</keyword>
<protein>
    <submittedName>
        <fullName evidence="2">Diaminopimelate epimerase</fullName>
    </submittedName>
</protein>
<comment type="caution">
    <text evidence="2">The sequence shown here is derived from an EMBL/GenBank/DDBJ whole genome shotgun (WGS) entry which is preliminary data.</text>
</comment>
<dbReference type="AlphaFoldDB" id="A0A2P6TQ53"/>
<name>A0A2P6TQ53_CHLSO</name>
<dbReference type="Proteomes" id="UP000239899">
    <property type="component" value="Unassembled WGS sequence"/>
</dbReference>
<sequence length="169" mass="18917">MPKKRKQQAAKQEGSATDEAGPSGSRAAGQLLHREEALALVAKQTRRNLAEAAERLEGRIQQDKERMGLGWSKNFVDEELDGDPALLYWITVRGHKADEWFVTLEEFEKRRELAQWKGAHRATFAVVSFEEDAVQARKVAHSVAQAAKAEAHFQKQVAADRERKGLSVA</sequence>
<feature type="region of interest" description="Disordered" evidence="1">
    <location>
        <begin position="1"/>
        <end position="29"/>
    </location>
</feature>
<gene>
    <name evidence="2" type="ORF">C2E21_5093</name>
</gene>
<proteinExistence type="predicted"/>
<reference evidence="2 3" key="1">
    <citation type="journal article" date="2018" name="Plant J.">
        <title>Genome sequences of Chlorella sorokiniana UTEX 1602 and Micractinium conductrix SAG 241.80: implications to maltose excretion by a green alga.</title>
        <authorList>
            <person name="Arriola M.B."/>
            <person name="Velmurugan N."/>
            <person name="Zhang Y."/>
            <person name="Plunkett M.H."/>
            <person name="Hondzo H."/>
            <person name="Barney B.M."/>
        </authorList>
    </citation>
    <scope>NUCLEOTIDE SEQUENCE [LARGE SCALE GENOMIC DNA]</scope>
    <source>
        <strain evidence="3">UTEX 1602</strain>
    </source>
</reference>
<evidence type="ECO:0000256" key="1">
    <source>
        <dbReference type="SAM" id="MobiDB-lite"/>
    </source>
</evidence>
<dbReference type="OrthoDB" id="10364348at2759"/>